<accession>A0AAV3UEC0</accession>
<proteinExistence type="predicted"/>
<protein>
    <submittedName>
        <fullName evidence="1">Winged helix-turn-helix domain-containing protein</fullName>
    </submittedName>
</protein>
<evidence type="ECO:0000313" key="1">
    <source>
        <dbReference type="EMBL" id="GAA5045409.1"/>
    </source>
</evidence>
<dbReference type="Gene3D" id="1.10.10.10">
    <property type="entry name" value="Winged helix-like DNA-binding domain superfamily/Winged helix DNA-binding domain"/>
    <property type="match status" value="1"/>
</dbReference>
<dbReference type="Proteomes" id="UP001501729">
    <property type="component" value="Unassembled WGS sequence"/>
</dbReference>
<sequence>MRRHAEWMAHADERIVEFLADYGNHQPSQITDGLAELGPEMDYHPKYVGRRCRTLAAYGLLRNLGNGLYQITDEGKSYLAGELDASELTRDDE</sequence>
<dbReference type="SUPFAM" id="SSF46785">
    <property type="entry name" value="Winged helix' DNA-binding domain"/>
    <property type="match status" value="1"/>
</dbReference>
<keyword evidence="2" id="KW-1185">Reference proteome</keyword>
<dbReference type="EMBL" id="BAABKX010000001">
    <property type="protein sequence ID" value="GAA5045409.1"/>
    <property type="molecule type" value="Genomic_DNA"/>
</dbReference>
<evidence type="ECO:0000313" key="2">
    <source>
        <dbReference type="Proteomes" id="UP001501729"/>
    </source>
</evidence>
<comment type="caution">
    <text evidence="1">The sequence shown here is derived from an EMBL/GenBank/DDBJ whole genome shotgun (WGS) entry which is preliminary data.</text>
</comment>
<dbReference type="InterPro" id="IPR036390">
    <property type="entry name" value="WH_DNA-bd_sf"/>
</dbReference>
<dbReference type="GeneID" id="68611920"/>
<reference evidence="1 2" key="1">
    <citation type="journal article" date="2019" name="Int. J. Syst. Evol. Microbiol.">
        <title>The Global Catalogue of Microorganisms (GCM) 10K type strain sequencing project: providing services to taxonomists for standard genome sequencing and annotation.</title>
        <authorList>
            <consortium name="The Broad Institute Genomics Platform"/>
            <consortium name="The Broad Institute Genome Sequencing Center for Infectious Disease"/>
            <person name="Wu L."/>
            <person name="Ma J."/>
        </authorList>
    </citation>
    <scope>NUCLEOTIDE SEQUENCE [LARGE SCALE GENOMIC DNA]</scope>
    <source>
        <strain evidence="1 2">JCM 17504</strain>
    </source>
</reference>
<gene>
    <name evidence="1" type="ORF">GCM10025751_13350</name>
</gene>
<name>A0AAV3UEC0_9EURY</name>
<dbReference type="RefSeq" id="WP_227776122.1">
    <property type="nucleotide sequence ID" value="NZ_BAABKX010000001.1"/>
</dbReference>
<organism evidence="1 2">
    <name type="scientific">Haladaptatus pallidirubidus</name>
    <dbReference type="NCBI Taxonomy" id="1008152"/>
    <lineage>
        <taxon>Archaea</taxon>
        <taxon>Methanobacteriati</taxon>
        <taxon>Methanobacteriota</taxon>
        <taxon>Stenosarchaea group</taxon>
        <taxon>Halobacteria</taxon>
        <taxon>Halobacteriales</taxon>
        <taxon>Haladaptataceae</taxon>
        <taxon>Haladaptatus</taxon>
    </lineage>
</organism>
<dbReference type="InterPro" id="IPR036388">
    <property type="entry name" value="WH-like_DNA-bd_sf"/>
</dbReference>
<dbReference type="AlphaFoldDB" id="A0AAV3UEC0"/>